<keyword evidence="2" id="KW-0341">Growth regulation</keyword>
<evidence type="ECO:0000256" key="3">
    <source>
        <dbReference type="SAM" id="Coils"/>
    </source>
</evidence>
<evidence type="ECO:0000313" key="5">
    <source>
        <dbReference type="EMBL" id="KAK3185049.1"/>
    </source>
</evidence>
<sequence>MQQKEVGTSNRKRKREESPKSLLQGKECDGIAGAVDEIIVEDCTTNGLELAIIGEPTELTDSSSKAKDIEMAIVPSNMVYADEHLSIFPPTIWVDSRLSTGQVRVKGDCMTLLCNMIQWKARLTICHTSIKAFDCLKVVHHQYGVSFNLRLMPQQPHFRPLNECNEIFREGLAIAQWITFAKVEEQTSELQVDASRSTFDSIIECISELESHGFDVKAVRCRLLELQTMKESQEQLQTKLEDFKCEIVERSTCKKLKIMAELDDASKELKVLEEKINVVDESKTRLVSMIQENDYRIALLNLSDDC</sequence>
<dbReference type="InterPro" id="IPR007930">
    <property type="entry name" value="DUF724"/>
</dbReference>
<evidence type="ECO:0000256" key="2">
    <source>
        <dbReference type="ARBA" id="ARBA00022604"/>
    </source>
</evidence>
<dbReference type="Pfam" id="PF05266">
    <property type="entry name" value="DUF724"/>
    <property type="match status" value="1"/>
</dbReference>
<accession>A0AAD9ZPH7</accession>
<dbReference type="Proteomes" id="UP001281410">
    <property type="component" value="Unassembled WGS sequence"/>
</dbReference>
<evidence type="ECO:0000313" key="6">
    <source>
        <dbReference type="Proteomes" id="UP001281410"/>
    </source>
</evidence>
<evidence type="ECO:0000256" key="1">
    <source>
        <dbReference type="ARBA" id="ARBA00022448"/>
    </source>
</evidence>
<evidence type="ECO:0000256" key="4">
    <source>
        <dbReference type="SAM" id="MobiDB-lite"/>
    </source>
</evidence>
<proteinExistence type="predicted"/>
<dbReference type="EMBL" id="JANJYJ010000010">
    <property type="protein sequence ID" value="KAK3185049.1"/>
    <property type="molecule type" value="Genomic_DNA"/>
</dbReference>
<feature type="coiled-coil region" evidence="3">
    <location>
        <begin position="226"/>
        <end position="282"/>
    </location>
</feature>
<comment type="caution">
    <text evidence="5">The sequence shown here is derived from an EMBL/GenBank/DDBJ whole genome shotgun (WGS) entry which is preliminary data.</text>
</comment>
<feature type="region of interest" description="Disordered" evidence="4">
    <location>
        <begin position="1"/>
        <end position="22"/>
    </location>
</feature>
<protein>
    <submittedName>
        <fullName evidence="5">Uncharacterized protein</fullName>
    </submittedName>
</protein>
<gene>
    <name evidence="5" type="ORF">Dsin_032335</name>
</gene>
<keyword evidence="6" id="KW-1185">Reference proteome</keyword>
<dbReference type="AlphaFoldDB" id="A0AAD9ZPH7"/>
<organism evidence="5 6">
    <name type="scientific">Dipteronia sinensis</name>
    <dbReference type="NCBI Taxonomy" id="43782"/>
    <lineage>
        <taxon>Eukaryota</taxon>
        <taxon>Viridiplantae</taxon>
        <taxon>Streptophyta</taxon>
        <taxon>Embryophyta</taxon>
        <taxon>Tracheophyta</taxon>
        <taxon>Spermatophyta</taxon>
        <taxon>Magnoliopsida</taxon>
        <taxon>eudicotyledons</taxon>
        <taxon>Gunneridae</taxon>
        <taxon>Pentapetalae</taxon>
        <taxon>rosids</taxon>
        <taxon>malvids</taxon>
        <taxon>Sapindales</taxon>
        <taxon>Sapindaceae</taxon>
        <taxon>Hippocastanoideae</taxon>
        <taxon>Acereae</taxon>
        <taxon>Dipteronia</taxon>
    </lineage>
</organism>
<keyword evidence="1" id="KW-0813">Transport</keyword>
<name>A0AAD9ZPH7_9ROSI</name>
<keyword evidence="3" id="KW-0175">Coiled coil</keyword>
<reference evidence="5" key="1">
    <citation type="journal article" date="2023" name="Plant J.">
        <title>Genome sequences and population genomics provide insights into the demographic history, inbreeding, and mutation load of two 'living fossil' tree species of Dipteronia.</title>
        <authorList>
            <person name="Feng Y."/>
            <person name="Comes H.P."/>
            <person name="Chen J."/>
            <person name="Zhu S."/>
            <person name="Lu R."/>
            <person name="Zhang X."/>
            <person name="Li P."/>
            <person name="Qiu J."/>
            <person name="Olsen K.M."/>
            <person name="Qiu Y."/>
        </authorList>
    </citation>
    <scope>NUCLEOTIDE SEQUENCE</scope>
    <source>
        <strain evidence="5">NBL</strain>
    </source>
</reference>